<proteinExistence type="predicted"/>
<evidence type="ECO:0000256" key="1">
    <source>
        <dbReference type="ARBA" id="ARBA00022737"/>
    </source>
</evidence>
<organism evidence="4 5">
    <name type="scientific">Solanum tuberosum</name>
    <name type="common">Potato</name>
    <dbReference type="NCBI Taxonomy" id="4113"/>
    <lineage>
        <taxon>Eukaryota</taxon>
        <taxon>Viridiplantae</taxon>
        <taxon>Streptophyta</taxon>
        <taxon>Embryophyta</taxon>
        <taxon>Tracheophyta</taxon>
        <taxon>Spermatophyta</taxon>
        <taxon>Magnoliopsida</taxon>
        <taxon>eudicotyledons</taxon>
        <taxon>Gunneridae</taxon>
        <taxon>Pentapetalae</taxon>
        <taxon>asterids</taxon>
        <taxon>lamiids</taxon>
        <taxon>Solanales</taxon>
        <taxon>Solanaceae</taxon>
        <taxon>Solanoideae</taxon>
        <taxon>Solaneae</taxon>
        <taxon>Solanum</taxon>
    </lineage>
</organism>
<dbReference type="PANTHER" id="PTHR46862">
    <property type="entry name" value="OS07G0661900 PROTEIN"/>
    <property type="match status" value="1"/>
</dbReference>
<evidence type="ECO:0000313" key="4">
    <source>
        <dbReference type="EMBL" id="KAH0742501.1"/>
    </source>
</evidence>
<evidence type="ECO:0000256" key="2">
    <source>
        <dbReference type="PROSITE-ProRule" id="PRU00708"/>
    </source>
</evidence>
<dbReference type="Pfam" id="PF17177">
    <property type="entry name" value="PPR_long"/>
    <property type="match status" value="1"/>
</dbReference>
<dbReference type="InterPro" id="IPR033443">
    <property type="entry name" value="PROP1-like_PPR_dom"/>
</dbReference>
<keyword evidence="1" id="KW-0677">Repeat</keyword>
<evidence type="ECO:0000259" key="3">
    <source>
        <dbReference type="Pfam" id="PF17177"/>
    </source>
</evidence>
<comment type="caution">
    <text evidence="4">The sequence shown here is derived from an EMBL/GenBank/DDBJ whole genome shotgun (WGS) entry which is preliminary data.</text>
</comment>
<gene>
    <name evidence="4" type="ORF">KY290_035544</name>
</gene>
<dbReference type="PROSITE" id="PS51375">
    <property type="entry name" value="PPR"/>
    <property type="match status" value="5"/>
</dbReference>
<dbReference type="SUPFAM" id="SSF81901">
    <property type="entry name" value="HCP-like"/>
    <property type="match status" value="1"/>
</dbReference>
<feature type="repeat" description="PPR" evidence="2">
    <location>
        <begin position="448"/>
        <end position="482"/>
    </location>
</feature>
<feature type="domain" description="PROP1-like PPR" evidence="3">
    <location>
        <begin position="167"/>
        <end position="287"/>
    </location>
</feature>
<reference evidence="4 5" key="1">
    <citation type="journal article" date="2021" name="bioRxiv">
        <title>Chromosome-scale and haplotype-resolved genome assembly of a tetraploid potato cultivar.</title>
        <authorList>
            <person name="Sun H."/>
            <person name="Jiao W.-B."/>
            <person name="Krause K."/>
            <person name="Campoy J.A."/>
            <person name="Goel M."/>
            <person name="Folz-Donahue K."/>
            <person name="Kukat C."/>
            <person name="Huettel B."/>
            <person name="Schneeberger K."/>
        </authorList>
    </citation>
    <scope>NUCLEOTIDE SEQUENCE [LARGE SCALE GENOMIC DNA]</scope>
    <source>
        <strain evidence="4">SolTubOtavaFocal</strain>
        <tissue evidence="4">Leaves</tissue>
    </source>
</reference>
<accession>A0ABQ7U831</accession>
<dbReference type="NCBIfam" id="TIGR00756">
    <property type="entry name" value="PPR"/>
    <property type="match status" value="3"/>
</dbReference>
<feature type="repeat" description="PPR" evidence="2">
    <location>
        <begin position="155"/>
        <end position="189"/>
    </location>
</feature>
<dbReference type="InterPro" id="IPR002885">
    <property type="entry name" value="PPR_rpt"/>
</dbReference>
<dbReference type="EMBL" id="JAIVGD010000026">
    <property type="protein sequence ID" value="KAH0742501.1"/>
    <property type="molecule type" value="Genomic_DNA"/>
</dbReference>
<evidence type="ECO:0000313" key="5">
    <source>
        <dbReference type="Proteomes" id="UP000826656"/>
    </source>
</evidence>
<dbReference type="Gene3D" id="1.25.40.10">
    <property type="entry name" value="Tetratricopeptide repeat domain"/>
    <property type="match status" value="2"/>
</dbReference>
<dbReference type="Proteomes" id="UP000826656">
    <property type="component" value="Unassembled WGS sequence"/>
</dbReference>
<dbReference type="InterPro" id="IPR011990">
    <property type="entry name" value="TPR-like_helical_dom_sf"/>
</dbReference>
<feature type="repeat" description="PPR" evidence="2">
    <location>
        <begin position="413"/>
        <end position="447"/>
    </location>
</feature>
<dbReference type="PANTHER" id="PTHR46862:SF2">
    <property type="entry name" value="OS02G0611400 PROTEIN"/>
    <property type="match status" value="1"/>
</dbReference>
<feature type="repeat" description="PPR" evidence="2">
    <location>
        <begin position="190"/>
        <end position="224"/>
    </location>
</feature>
<dbReference type="Pfam" id="PF01535">
    <property type="entry name" value="PPR"/>
    <property type="match status" value="2"/>
</dbReference>
<keyword evidence="5" id="KW-1185">Reference proteome</keyword>
<feature type="repeat" description="PPR" evidence="2">
    <location>
        <begin position="225"/>
        <end position="259"/>
    </location>
</feature>
<name>A0ABQ7U831_SOLTU</name>
<sequence>MVSKSSATMNEFLSRFVLVMRGKLMEGGFDQQIVRGSSLASSNFSEDLWKTVWEEDEEGSERDSGAEEPKVVALPKRRVEINYKIYGLDLSDSKWSQVADKIHEAEKIIWPQEPKRIDGKCKIITDKILSSQEKDDSFTLSRMVNVLGEESFETNIRDYSKLIDAHARDNRLEDAKRIIKKMSENEIVLDILTSTTMVHMYSKAGDLDRANAAFESLRTQGFLPDMGVYNSMILAYVNAGDPKKGESLMREMEARDIKPSKEIFMALLRSFVQHGDVNGAQRIATKMHRQDVVEAQQRWPFLSQQCLQKRSPGDGRETKTPLELFLEGGYPYKSEMLHLASDKESLSNTGSTSEEGTYIKRVEELGKERRHQESEEMVEVNTIMYMVAFGKAGDPDQARYNFNYMIKLGHKPDDRCTASMIVAYEKKNLLDKALNLLMELEKDGFEPGVATYSVLVDWLGKMQLIDEAEQLLDKIAEQDEAPPFKVHISLCDMYARANVEKKAIQALGVLEAKQE</sequence>
<protein>
    <recommendedName>
        <fullName evidence="3">PROP1-like PPR domain-containing protein</fullName>
    </recommendedName>
</protein>